<dbReference type="Pfam" id="PF00085">
    <property type="entry name" value="Thioredoxin"/>
    <property type="match status" value="1"/>
</dbReference>
<dbReference type="PROSITE" id="PS51352">
    <property type="entry name" value="THIOREDOXIN_2"/>
    <property type="match status" value="1"/>
</dbReference>
<gene>
    <name evidence="5" type="ORF">C8F04DRAFT_1091173</name>
</gene>
<protein>
    <submittedName>
        <fullName evidence="5">Thioredoxin-like protein</fullName>
    </submittedName>
</protein>
<dbReference type="InterPro" id="IPR051063">
    <property type="entry name" value="PDI"/>
</dbReference>
<proteinExistence type="inferred from homology"/>
<dbReference type="EMBL" id="JARJCM010000034">
    <property type="protein sequence ID" value="KAJ7038047.1"/>
    <property type="molecule type" value="Genomic_DNA"/>
</dbReference>
<dbReference type="PANTHER" id="PTHR45672:SF3">
    <property type="entry name" value="THIOREDOXIN DOMAIN-CONTAINING PROTEIN 5"/>
    <property type="match status" value="1"/>
</dbReference>
<comment type="similarity">
    <text evidence="1">Belongs to the protein disulfide isomerase family.</text>
</comment>
<dbReference type="GO" id="GO:0005783">
    <property type="term" value="C:endoplasmic reticulum"/>
    <property type="evidence" value="ECO:0007669"/>
    <property type="project" value="TreeGrafter"/>
</dbReference>
<evidence type="ECO:0000256" key="2">
    <source>
        <dbReference type="ARBA" id="ARBA00022729"/>
    </source>
</evidence>
<organism evidence="5 6">
    <name type="scientific">Mycena alexandri</name>
    <dbReference type="NCBI Taxonomy" id="1745969"/>
    <lineage>
        <taxon>Eukaryota</taxon>
        <taxon>Fungi</taxon>
        <taxon>Dikarya</taxon>
        <taxon>Basidiomycota</taxon>
        <taxon>Agaricomycotina</taxon>
        <taxon>Agaricomycetes</taxon>
        <taxon>Agaricomycetidae</taxon>
        <taxon>Agaricales</taxon>
        <taxon>Marasmiineae</taxon>
        <taxon>Mycenaceae</taxon>
        <taxon>Mycena</taxon>
    </lineage>
</organism>
<dbReference type="PROSITE" id="PS00194">
    <property type="entry name" value="THIOREDOXIN_1"/>
    <property type="match status" value="1"/>
</dbReference>
<sequence>MPMVSLWQKLLLLTCFALASASPVQTSSLEAPLVQSDFDSTIGAGVWFVEYYSYYCGHCRAFAPTWEKLVVSDPVADVQYARVDCFVSGALCDANGVTGYPQLHLYRDGQFVDKYKGSRGLDLLTEYLAQSVGAPTSVLDRLVYLEDFPTAPEPERPEQLHLQRTKFQSESTFELGRVTGGIGGPGSSGRIGGNGGDGEGPTINLDAEYEWKIRKISGGIGGPGGAGVEVGGNGGVGKGPVISISRRNTDVLL</sequence>
<comment type="caution">
    <text evidence="5">The sequence shown here is derived from an EMBL/GenBank/DDBJ whole genome shotgun (WGS) entry which is preliminary data.</text>
</comment>
<accession>A0AAD6X647</accession>
<dbReference type="Gene3D" id="3.40.30.10">
    <property type="entry name" value="Glutaredoxin"/>
    <property type="match status" value="1"/>
</dbReference>
<keyword evidence="6" id="KW-1185">Reference proteome</keyword>
<reference evidence="5" key="1">
    <citation type="submission" date="2023-03" db="EMBL/GenBank/DDBJ databases">
        <title>Massive genome expansion in bonnet fungi (Mycena s.s.) driven by repeated elements and novel gene families across ecological guilds.</title>
        <authorList>
            <consortium name="Lawrence Berkeley National Laboratory"/>
            <person name="Harder C.B."/>
            <person name="Miyauchi S."/>
            <person name="Viragh M."/>
            <person name="Kuo A."/>
            <person name="Thoen E."/>
            <person name="Andreopoulos B."/>
            <person name="Lu D."/>
            <person name="Skrede I."/>
            <person name="Drula E."/>
            <person name="Henrissat B."/>
            <person name="Morin E."/>
            <person name="Kohler A."/>
            <person name="Barry K."/>
            <person name="LaButti K."/>
            <person name="Morin E."/>
            <person name="Salamov A."/>
            <person name="Lipzen A."/>
            <person name="Mereny Z."/>
            <person name="Hegedus B."/>
            <person name="Baldrian P."/>
            <person name="Stursova M."/>
            <person name="Weitz H."/>
            <person name="Taylor A."/>
            <person name="Grigoriev I.V."/>
            <person name="Nagy L.G."/>
            <person name="Martin F."/>
            <person name="Kauserud H."/>
        </authorList>
    </citation>
    <scope>NUCLEOTIDE SEQUENCE</scope>
    <source>
        <strain evidence="5">CBHHK200</strain>
    </source>
</reference>
<feature type="signal peptide" evidence="3">
    <location>
        <begin position="1"/>
        <end position="21"/>
    </location>
</feature>
<name>A0AAD6X647_9AGAR</name>
<dbReference type="AlphaFoldDB" id="A0AAD6X647"/>
<feature type="domain" description="Thioredoxin" evidence="4">
    <location>
        <begin position="18"/>
        <end position="133"/>
    </location>
</feature>
<evidence type="ECO:0000256" key="1">
    <source>
        <dbReference type="ARBA" id="ARBA00006347"/>
    </source>
</evidence>
<evidence type="ECO:0000256" key="3">
    <source>
        <dbReference type="SAM" id="SignalP"/>
    </source>
</evidence>
<evidence type="ECO:0000313" key="5">
    <source>
        <dbReference type="EMBL" id="KAJ7038047.1"/>
    </source>
</evidence>
<dbReference type="InterPro" id="IPR017937">
    <property type="entry name" value="Thioredoxin_CS"/>
</dbReference>
<dbReference type="InterPro" id="IPR013766">
    <property type="entry name" value="Thioredoxin_domain"/>
</dbReference>
<keyword evidence="2 3" id="KW-0732">Signal</keyword>
<dbReference type="Proteomes" id="UP001218188">
    <property type="component" value="Unassembled WGS sequence"/>
</dbReference>
<dbReference type="SUPFAM" id="SSF52833">
    <property type="entry name" value="Thioredoxin-like"/>
    <property type="match status" value="1"/>
</dbReference>
<dbReference type="PANTHER" id="PTHR45672">
    <property type="entry name" value="PROTEIN DISULFIDE-ISOMERASE C17H9.14C-RELATED"/>
    <property type="match status" value="1"/>
</dbReference>
<evidence type="ECO:0000259" key="4">
    <source>
        <dbReference type="PROSITE" id="PS51352"/>
    </source>
</evidence>
<evidence type="ECO:0000313" key="6">
    <source>
        <dbReference type="Proteomes" id="UP001218188"/>
    </source>
</evidence>
<dbReference type="InterPro" id="IPR036249">
    <property type="entry name" value="Thioredoxin-like_sf"/>
</dbReference>
<dbReference type="GO" id="GO:0003756">
    <property type="term" value="F:protein disulfide isomerase activity"/>
    <property type="evidence" value="ECO:0007669"/>
    <property type="project" value="TreeGrafter"/>
</dbReference>
<feature type="chain" id="PRO_5041935507" evidence="3">
    <location>
        <begin position="22"/>
        <end position="253"/>
    </location>
</feature>
<dbReference type="GO" id="GO:0006457">
    <property type="term" value="P:protein folding"/>
    <property type="evidence" value="ECO:0007669"/>
    <property type="project" value="TreeGrafter"/>
</dbReference>